<keyword evidence="1" id="KW-0175">Coiled coil</keyword>
<reference evidence="3 4" key="1">
    <citation type="journal article" date="2019" name="New Phytol.">
        <title>Comparative genomics reveals unique wood-decay strategies and fruiting body development in the Schizophyllaceae.</title>
        <authorList>
            <person name="Almasi E."/>
            <person name="Sahu N."/>
            <person name="Krizsan K."/>
            <person name="Balint B."/>
            <person name="Kovacs G.M."/>
            <person name="Kiss B."/>
            <person name="Cseklye J."/>
            <person name="Drula E."/>
            <person name="Henrissat B."/>
            <person name="Nagy I."/>
            <person name="Chovatia M."/>
            <person name="Adam C."/>
            <person name="LaButti K."/>
            <person name="Lipzen A."/>
            <person name="Riley R."/>
            <person name="Grigoriev I.V."/>
            <person name="Nagy L.G."/>
        </authorList>
    </citation>
    <scope>NUCLEOTIDE SEQUENCE [LARGE SCALE GENOMIC DNA]</scope>
    <source>
        <strain evidence="3 4">NL-1724</strain>
    </source>
</reference>
<dbReference type="EMBL" id="VDMD01000213">
    <property type="protein sequence ID" value="TRM55249.1"/>
    <property type="molecule type" value="Genomic_DNA"/>
</dbReference>
<comment type="caution">
    <text evidence="3">The sequence shown here is derived from an EMBL/GenBank/DDBJ whole genome shotgun (WGS) entry which is preliminary data.</text>
</comment>
<evidence type="ECO:0000256" key="1">
    <source>
        <dbReference type="SAM" id="Coils"/>
    </source>
</evidence>
<feature type="region of interest" description="Disordered" evidence="2">
    <location>
        <begin position="160"/>
        <end position="192"/>
    </location>
</feature>
<proteinExistence type="predicted"/>
<organism evidence="3 4">
    <name type="scientific">Schizophyllum amplum</name>
    <dbReference type="NCBI Taxonomy" id="97359"/>
    <lineage>
        <taxon>Eukaryota</taxon>
        <taxon>Fungi</taxon>
        <taxon>Dikarya</taxon>
        <taxon>Basidiomycota</taxon>
        <taxon>Agaricomycotina</taxon>
        <taxon>Agaricomycetes</taxon>
        <taxon>Agaricomycetidae</taxon>
        <taxon>Agaricales</taxon>
        <taxon>Schizophyllaceae</taxon>
        <taxon>Schizophyllum</taxon>
    </lineage>
</organism>
<feature type="compositionally biased region" description="Acidic residues" evidence="2">
    <location>
        <begin position="166"/>
        <end position="176"/>
    </location>
</feature>
<evidence type="ECO:0000313" key="3">
    <source>
        <dbReference type="EMBL" id="TRM55249.1"/>
    </source>
</evidence>
<feature type="region of interest" description="Disordered" evidence="2">
    <location>
        <begin position="21"/>
        <end position="43"/>
    </location>
</feature>
<keyword evidence="4" id="KW-1185">Reference proteome</keyword>
<protein>
    <submittedName>
        <fullName evidence="3">Uncharacterized protein</fullName>
    </submittedName>
</protein>
<evidence type="ECO:0000256" key="2">
    <source>
        <dbReference type="SAM" id="MobiDB-lite"/>
    </source>
</evidence>
<evidence type="ECO:0000313" key="4">
    <source>
        <dbReference type="Proteomes" id="UP000320762"/>
    </source>
</evidence>
<gene>
    <name evidence="3" type="ORF">BD626DRAFT_129074</name>
</gene>
<feature type="coiled-coil region" evidence="1">
    <location>
        <begin position="54"/>
        <end position="95"/>
    </location>
</feature>
<dbReference type="AlphaFoldDB" id="A0A550BRU7"/>
<accession>A0A550BRU7</accession>
<dbReference type="Proteomes" id="UP000320762">
    <property type="component" value="Unassembled WGS sequence"/>
</dbReference>
<sequence length="192" mass="21784">MLDFDLNSQVSDTQYFGLESQDKLRESPANSEDCELLQGRGDSHSQREFPLEVLSSVRERLSKLEQENAHLRTMLDDIRKRANSQERRLALLERCQAPTALGATRKSSDDIQQPTADINRHWYPVDNALLSDHAPSDLTLDPDEESQVYISRRALTLRTHSSHVEDDFEENGDESDSGISSNAEPHPYSYPA</sequence>
<name>A0A550BRU7_9AGAR</name>